<organism evidence="5 6">
    <name type="scientific">Pseudogymnoascus verrucosus</name>
    <dbReference type="NCBI Taxonomy" id="342668"/>
    <lineage>
        <taxon>Eukaryota</taxon>
        <taxon>Fungi</taxon>
        <taxon>Dikarya</taxon>
        <taxon>Ascomycota</taxon>
        <taxon>Pezizomycotina</taxon>
        <taxon>Leotiomycetes</taxon>
        <taxon>Thelebolales</taxon>
        <taxon>Thelebolaceae</taxon>
        <taxon>Pseudogymnoascus</taxon>
    </lineage>
</organism>
<evidence type="ECO:0000256" key="3">
    <source>
        <dbReference type="ARBA" id="ARBA00023277"/>
    </source>
</evidence>
<dbReference type="RefSeq" id="XP_018126133.1">
    <property type="nucleotide sequence ID" value="XM_018278689.2"/>
</dbReference>
<comment type="similarity">
    <text evidence="2">Belongs to the glycosyl hydrolases 36 family.</text>
</comment>
<name>A0A1B8G980_9PEZI</name>
<dbReference type="GO" id="GO:0047274">
    <property type="term" value="F:galactinol-sucrose galactosyltransferase activity"/>
    <property type="evidence" value="ECO:0007669"/>
    <property type="project" value="UniProtKB-EC"/>
</dbReference>
<dbReference type="Gene3D" id="3.20.20.70">
    <property type="entry name" value="Aldolase class I"/>
    <property type="match status" value="1"/>
</dbReference>
<dbReference type="SUPFAM" id="SSF51445">
    <property type="entry name" value="(Trans)glycosidases"/>
    <property type="match status" value="1"/>
</dbReference>
<sequence>MALYASVVSYPPLGQLTLLPASDKNLSFVVNLKSNKVFPNFPWEVSLCYKSANVSGKKWSTVPLQLQASPVCILESNMVVKNDPMLANYENIFITSIPVELMRHNHIDFTIKFRVDEYSPWQWVEDQFGTCNGEILLQKPLESPMNLDPYLHLGRDWEVEQLYVDGKSATFHLQSRTSLPPATEGDAKREQLVLGKVPGQLRFMALVRLLEPWLGPRHGNAEFSVEEDAIMCCFLNEAGQHLTLLPMNGIGDVQTLIRSDEEYIVVVVARNDGPESCTFRVIAAVASTIEESISAAVDAARDFVTNSSEARQTASNITKVINGDPENLRSSPVEDWCDGLAYCTYNSLGMHLDISKILKGLESLSRAGVTVSSMIIDDKWQKINDQENPDLWQCAWEDFEADKKCFPNGLKSAITTIREKHPALKDIAIWHALLGYWGGMSPSGHISQKYRMIQDKALLQGHVPAVIHTVHPEDVYRMYDDFYSFLSSCGITSVKTDVQFMIDQFQSTKIRGSVPTAYQSAWTTAHLRHFQGKAISCMSMIPQILFHSFLPTNNPVCVMRNSDDFFPEIRSSHPRHLFLNAHNALFTQNLNVLPDWDMFQTSHPYSRFHAAARCISGGPVYITDSPNEHDIELIHEMSAPDQHGRTIILRPTNVARTISAYDAYSEGHLLKIGTTTGEGRHQASILGVFNISEHEKTFMLNVNEILSTASELPAGKALIRCYRNSLTFPPVDLAQSYTSPLVIHGTLNSCESDIFSAHPIHEVALMDSLVSVAVLGLLGKMTGAAAVLSVCSTVVDDLIRLDIGLKALGRLGVWMAESRAGSRRVSPSEMTAMVQGTAIPKRYLLITSDANGYQVDIDLLTAWRDLGLQGSDSKEISVTLWI</sequence>
<gene>
    <name evidence="5" type="ORF">VE01_09275</name>
</gene>
<keyword evidence="6" id="KW-1185">Reference proteome</keyword>
<accession>A0A1B8G980</accession>
<dbReference type="Pfam" id="PF05691">
    <property type="entry name" value="Raffinose_syn"/>
    <property type="match status" value="1"/>
</dbReference>
<dbReference type="InterPro" id="IPR013785">
    <property type="entry name" value="Aldolase_TIM"/>
</dbReference>
<evidence type="ECO:0000313" key="5">
    <source>
        <dbReference type="EMBL" id="OBT92400.1"/>
    </source>
</evidence>
<protein>
    <submittedName>
        <fullName evidence="5">Uncharacterized protein</fullName>
    </submittedName>
</protein>
<proteinExistence type="inferred from homology"/>
<evidence type="ECO:0000256" key="2">
    <source>
        <dbReference type="ARBA" id="ARBA00007240"/>
    </source>
</evidence>
<dbReference type="InterPro" id="IPR017853">
    <property type="entry name" value="GH"/>
</dbReference>
<evidence type="ECO:0000256" key="4">
    <source>
        <dbReference type="ARBA" id="ARBA00049426"/>
    </source>
</evidence>
<reference evidence="6" key="2">
    <citation type="journal article" date="2018" name="Nat. Commun.">
        <title>Extreme sensitivity to ultraviolet light in the fungal pathogen causing white-nose syndrome of bats.</title>
        <authorList>
            <person name="Palmer J.M."/>
            <person name="Drees K.P."/>
            <person name="Foster J.T."/>
            <person name="Lindner D.L."/>
        </authorList>
    </citation>
    <scope>NUCLEOTIDE SEQUENCE [LARGE SCALE GENOMIC DNA]</scope>
    <source>
        <strain evidence="6">UAMH 10579</strain>
    </source>
</reference>
<dbReference type="Proteomes" id="UP000091956">
    <property type="component" value="Unassembled WGS sequence"/>
</dbReference>
<dbReference type="EMBL" id="KV460268">
    <property type="protein sequence ID" value="OBT92400.1"/>
    <property type="molecule type" value="Genomic_DNA"/>
</dbReference>
<evidence type="ECO:0000256" key="1">
    <source>
        <dbReference type="ARBA" id="ARBA00001255"/>
    </source>
</evidence>
<dbReference type="STRING" id="342668.A0A1B8G980"/>
<keyword evidence="3" id="KW-0119">Carbohydrate metabolism</keyword>
<reference evidence="5 6" key="1">
    <citation type="submission" date="2016-03" db="EMBL/GenBank/DDBJ databases">
        <title>Comparative genomics of Pseudogymnoascus destructans, the fungus causing white-nose syndrome of bats.</title>
        <authorList>
            <person name="Palmer J.M."/>
            <person name="Drees K.P."/>
            <person name="Foster J.T."/>
            <person name="Lindner D.L."/>
        </authorList>
    </citation>
    <scope>NUCLEOTIDE SEQUENCE [LARGE SCALE GENOMIC DNA]</scope>
    <source>
        <strain evidence="5 6">UAMH 10579</strain>
    </source>
</reference>
<dbReference type="PANTHER" id="PTHR31268:SF32">
    <property type="entry name" value="GALACTINOL--SUCROSE GALACTOSYLTRANSFERASE 2-RELATED"/>
    <property type="match status" value="1"/>
</dbReference>
<dbReference type="PANTHER" id="PTHR31268">
    <property type="match status" value="1"/>
</dbReference>
<dbReference type="GeneID" id="28842661"/>
<dbReference type="AlphaFoldDB" id="A0A1B8G980"/>
<comment type="catalytic activity">
    <reaction evidence="4">
        <text>alpha-D-galactosyl-(1-&gt;3)-1D-myo-inositol + sucrose = raffinose + myo-inositol</text>
        <dbReference type="Rhea" id="RHEA:20161"/>
        <dbReference type="ChEBI" id="CHEBI:16634"/>
        <dbReference type="ChEBI" id="CHEBI:17268"/>
        <dbReference type="ChEBI" id="CHEBI:17505"/>
        <dbReference type="ChEBI" id="CHEBI:17992"/>
        <dbReference type="EC" id="2.4.1.82"/>
    </reaction>
</comment>
<dbReference type="GO" id="GO:0004557">
    <property type="term" value="F:alpha-galactosidase activity"/>
    <property type="evidence" value="ECO:0007669"/>
    <property type="project" value="UniProtKB-EC"/>
</dbReference>
<evidence type="ECO:0000313" key="6">
    <source>
        <dbReference type="Proteomes" id="UP000091956"/>
    </source>
</evidence>
<dbReference type="OrthoDB" id="4664297at2759"/>
<comment type="catalytic activity">
    <reaction evidence="1">
        <text>Hydrolysis of terminal, non-reducing alpha-D-galactose residues in alpha-D-galactosides, including galactose oligosaccharides, galactomannans and galactolipids.</text>
        <dbReference type="EC" id="3.2.1.22"/>
    </reaction>
</comment>
<dbReference type="InterPro" id="IPR008811">
    <property type="entry name" value="Glycosyl_hydrolases_36"/>
</dbReference>